<evidence type="ECO:0000313" key="1">
    <source>
        <dbReference type="EMBL" id="BAJ62129.1"/>
    </source>
</evidence>
<dbReference type="InParanoid" id="E8MYI4"/>
<evidence type="ECO:0000313" key="2">
    <source>
        <dbReference type="Proteomes" id="UP000008922"/>
    </source>
</evidence>
<name>E8MYI4_ANATU</name>
<dbReference type="Proteomes" id="UP000008922">
    <property type="component" value="Chromosome"/>
</dbReference>
<dbReference type="AlphaFoldDB" id="E8MYI4"/>
<protein>
    <submittedName>
        <fullName evidence="1">Uncharacterized protein</fullName>
    </submittedName>
</protein>
<gene>
    <name evidence="1" type="ordered locus">ANT_00950</name>
</gene>
<sequence>MGGFIFSLRSGGETQAFASMSSTRSGIGIAHIPNGLGVVRSPQVHAQVLNLCHIPGDMPYSR</sequence>
<accession>E8MYI4</accession>
<dbReference type="HOGENOM" id="CLU_2894071_0_0_0"/>
<organism evidence="1 2">
    <name type="scientific">Anaerolinea thermophila (strain DSM 14523 / JCM 11388 / NBRC 100420 / UNI-1)</name>
    <dbReference type="NCBI Taxonomy" id="926569"/>
    <lineage>
        <taxon>Bacteria</taxon>
        <taxon>Bacillati</taxon>
        <taxon>Chloroflexota</taxon>
        <taxon>Anaerolineae</taxon>
        <taxon>Anaerolineales</taxon>
        <taxon>Anaerolineaceae</taxon>
        <taxon>Anaerolinea</taxon>
    </lineage>
</organism>
<keyword evidence="2" id="KW-1185">Reference proteome</keyword>
<dbReference type="KEGG" id="atm:ANT_00950"/>
<dbReference type="EMBL" id="AP012029">
    <property type="protein sequence ID" value="BAJ62129.1"/>
    <property type="molecule type" value="Genomic_DNA"/>
</dbReference>
<proteinExistence type="predicted"/>
<reference evidence="1 2" key="1">
    <citation type="submission" date="2010-12" db="EMBL/GenBank/DDBJ databases">
        <title>Whole genome sequence of Anaerolinea thermophila UNI-1.</title>
        <authorList>
            <person name="Narita-Yamada S."/>
            <person name="Kishi E."/>
            <person name="Watanabe Y."/>
            <person name="Takasaki K."/>
            <person name="Ankai A."/>
            <person name="Oguchi A."/>
            <person name="Fukui S."/>
            <person name="Takahashi M."/>
            <person name="Yashiro I."/>
            <person name="Hosoyama A."/>
            <person name="Sekiguchi Y."/>
            <person name="Hanada S."/>
            <person name="Fujita N."/>
        </authorList>
    </citation>
    <scope>NUCLEOTIDE SEQUENCE [LARGE SCALE GENOMIC DNA]</scope>
    <source>
        <strain evidence="2">DSM 14523 / JCM 11388 / NBRC 100420 / UNI-1</strain>
    </source>
</reference>